<accession>A0A0A2EZP6</accession>
<feature type="domain" description="Endoribonuclease YicC-like N-terminal" evidence="6">
    <location>
        <begin position="2"/>
        <end position="157"/>
    </location>
</feature>
<keyword evidence="3" id="KW-0255">Endonuclease</keyword>
<proteinExistence type="inferred from homology"/>
<sequence>MILSMTGFGKSVVEANNKRVTIEIRSVNGKQSDISLRVPAALRPLEMEMRKRINQALLRGKIDVFITLEDLSNLPKTQVDTQLVGQYWEILKNLSEETGIPMPEDPMRTLLSMPNVYISNNTEETEEATYEAITMEALDNAIKAHISFRVQEGLALAQGFRNNIEKIRSLLSEVEPYEKERIDNVRTRLEEGLQKYIETDYDKNRLEQELIYYIEKLDINEEKSRLSNHLDYFIKTMDSNEEGEGRKLGFIAQEIGREINTLGSKSNHAELQKIVVKMKDELEQIKEQVLNVL</sequence>
<keyword evidence="9" id="KW-1185">Reference proteome</keyword>
<dbReference type="EMBL" id="JQJD01000023">
    <property type="protein sequence ID" value="KGN81759.1"/>
    <property type="molecule type" value="Genomic_DNA"/>
</dbReference>
<dbReference type="PANTHER" id="PTHR30636:SF3">
    <property type="entry name" value="UPF0701 PROTEIN YICC"/>
    <property type="match status" value="1"/>
</dbReference>
<dbReference type="eggNOG" id="COG1561">
    <property type="taxonomic scope" value="Bacteria"/>
</dbReference>
<evidence type="ECO:0000259" key="6">
    <source>
        <dbReference type="Pfam" id="PF03755"/>
    </source>
</evidence>
<evidence type="ECO:0000256" key="2">
    <source>
        <dbReference type="ARBA" id="ARBA00022722"/>
    </source>
</evidence>
<dbReference type="NCBIfam" id="TIGR00255">
    <property type="entry name" value="YicC/YloC family endoribonuclease"/>
    <property type="match status" value="1"/>
</dbReference>
<keyword evidence="4" id="KW-0378">Hydrolase</keyword>
<evidence type="ECO:0000256" key="5">
    <source>
        <dbReference type="ARBA" id="ARBA00035648"/>
    </source>
</evidence>
<dbReference type="GO" id="GO:0004521">
    <property type="term" value="F:RNA endonuclease activity"/>
    <property type="evidence" value="ECO:0007669"/>
    <property type="project" value="InterPro"/>
</dbReference>
<comment type="similarity">
    <text evidence="5">Belongs to the YicC/YloC family.</text>
</comment>
<dbReference type="Proteomes" id="UP000030125">
    <property type="component" value="Unassembled WGS sequence"/>
</dbReference>
<comment type="cofactor">
    <cofactor evidence="1">
        <name>a divalent metal cation</name>
        <dbReference type="ChEBI" id="CHEBI:60240"/>
    </cofactor>
</comment>
<dbReference type="InterPro" id="IPR005229">
    <property type="entry name" value="YicC/YloC-like"/>
</dbReference>
<gene>
    <name evidence="8" type="ORF">HQ35_03725</name>
</gene>
<reference evidence="8 9" key="1">
    <citation type="submission" date="2014-08" db="EMBL/GenBank/DDBJ databases">
        <title>Porphyromonas cangingivalis strain:COT-109_OH1386 Genome sequencing.</title>
        <authorList>
            <person name="Wallis C."/>
            <person name="Deusch O."/>
            <person name="O'Flynn C."/>
            <person name="Davis I."/>
            <person name="Jospin G."/>
            <person name="Darling A.E."/>
            <person name="Coil D.A."/>
            <person name="Alexiev A."/>
            <person name="Horsfall A."/>
            <person name="Kirkwood N."/>
            <person name="Harris S."/>
            <person name="Eisen J.A."/>
        </authorList>
    </citation>
    <scope>NUCLEOTIDE SEQUENCE [LARGE SCALE GENOMIC DNA]</scope>
    <source>
        <strain evidence="9">COT-109 OH1386</strain>
    </source>
</reference>
<evidence type="ECO:0000259" key="7">
    <source>
        <dbReference type="Pfam" id="PF08340"/>
    </source>
</evidence>
<evidence type="ECO:0000256" key="4">
    <source>
        <dbReference type="ARBA" id="ARBA00022801"/>
    </source>
</evidence>
<organism evidence="8 9">
    <name type="scientific">Porphyromonas cangingivalis</name>
    <dbReference type="NCBI Taxonomy" id="36874"/>
    <lineage>
        <taxon>Bacteria</taxon>
        <taxon>Pseudomonadati</taxon>
        <taxon>Bacteroidota</taxon>
        <taxon>Bacteroidia</taxon>
        <taxon>Bacteroidales</taxon>
        <taxon>Porphyromonadaceae</taxon>
        <taxon>Porphyromonas</taxon>
    </lineage>
</organism>
<keyword evidence="2" id="KW-0540">Nuclease</keyword>
<dbReference type="PANTHER" id="PTHR30636">
    <property type="entry name" value="UPF0701 PROTEIN YICC"/>
    <property type="match status" value="1"/>
</dbReference>
<dbReference type="Pfam" id="PF08340">
    <property type="entry name" value="YicC-like_C"/>
    <property type="match status" value="1"/>
</dbReference>
<dbReference type="InterPro" id="IPR013551">
    <property type="entry name" value="YicC-like_C"/>
</dbReference>
<evidence type="ECO:0008006" key="10">
    <source>
        <dbReference type="Google" id="ProtNLM"/>
    </source>
</evidence>
<dbReference type="GO" id="GO:0016787">
    <property type="term" value="F:hydrolase activity"/>
    <property type="evidence" value="ECO:0007669"/>
    <property type="project" value="UniProtKB-KW"/>
</dbReference>
<evidence type="ECO:0000256" key="1">
    <source>
        <dbReference type="ARBA" id="ARBA00001968"/>
    </source>
</evidence>
<evidence type="ECO:0000256" key="3">
    <source>
        <dbReference type="ARBA" id="ARBA00022759"/>
    </source>
</evidence>
<evidence type="ECO:0000313" key="8">
    <source>
        <dbReference type="EMBL" id="KGN81759.1"/>
    </source>
</evidence>
<dbReference type="InterPro" id="IPR013527">
    <property type="entry name" value="YicC-like_N"/>
</dbReference>
<comment type="caution">
    <text evidence="8">The sequence shown here is derived from an EMBL/GenBank/DDBJ whole genome shotgun (WGS) entry which is preliminary data.</text>
</comment>
<dbReference type="OrthoDB" id="9771229at2"/>
<dbReference type="RefSeq" id="WP_036851145.1">
    <property type="nucleotide sequence ID" value="NZ_JQJD01000023.1"/>
</dbReference>
<dbReference type="STRING" id="36874.HQ34_04325"/>
<dbReference type="AlphaFoldDB" id="A0A0A2EZP6"/>
<protein>
    <recommendedName>
        <fullName evidence="10">TIGR00255 family protein</fullName>
    </recommendedName>
</protein>
<feature type="domain" description="Endoribonuclease YicC-like C-terminal" evidence="7">
    <location>
        <begin position="176"/>
        <end position="292"/>
    </location>
</feature>
<evidence type="ECO:0000313" key="9">
    <source>
        <dbReference type="Proteomes" id="UP000030125"/>
    </source>
</evidence>
<name>A0A0A2EZP6_PORCN</name>
<dbReference type="Pfam" id="PF03755">
    <property type="entry name" value="YicC-like_N"/>
    <property type="match status" value="1"/>
</dbReference>